<dbReference type="OrthoDB" id="2848039at2759"/>
<proteinExistence type="predicted"/>
<dbReference type="Proteomes" id="UP001148786">
    <property type="component" value="Unassembled WGS sequence"/>
</dbReference>
<gene>
    <name evidence="1" type="ORF">NLJ89_g5326</name>
</gene>
<evidence type="ECO:0000313" key="2">
    <source>
        <dbReference type="Proteomes" id="UP001148786"/>
    </source>
</evidence>
<dbReference type="EMBL" id="JANKHO010000493">
    <property type="protein sequence ID" value="KAJ3509241.1"/>
    <property type="molecule type" value="Genomic_DNA"/>
</dbReference>
<organism evidence="1 2">
    <name type="scientific">Agrocybe chaxingu</name>
    <dbReference type="NCBI Taxonomy" id="84603"/>
    <lineage>
        <taxon>Eukaryota</taxon>
        <taxon>Fungi</taxon>
        <taxon>Dikarya</taxon>
        <taxon>Basidiomycota</taxon>
        <taxon>Agaricomycotina</taxon>
        <taxon>Agaricomycetes</taxon>
        <taxon>Agaricomycetidae</taxon>
        <taxon>Agaricales</taxon>
        <taxon>Agaricineae</taxon>
        <taxon>Strophariaceae</taxon>
        <taxon>Agrocybe</taxon>
    </lineage>
</organism>
<name>A0A9W8K7F7_9AGAR</name>
<dbReference type="AlphaFoldDB" id="A0A9W8K7F7"/>
<protein>
    <recommendedName>
        <fullName evidence="3">F-box domain-containing protein</fullName>
    </recommendedName>
</protein>
<evidence type="ECO:0000313" key="1">
    <source>
        <dbReference type="EMBL" id="KAJ3509241.1"/>
    </source>
</evidence>
<sequence length="529" mass="58915">MNANVKNDSNETFPPSFVDWNQRALPVTCTTSHVCRAWRAVILGSPALWGGLVDLNVLQYISEDGVQEIMKRTGTAPLSVQGSIRSARSRKFTVSLINTDWSRIRVFDVTIRDSLVCLPSKSDWKALFTSAKSLEYFNFSLVDGDWGFDGVAFRDTESAPALFGNDAPQLREMKSVRLLQIKMWSPWVSQLTHLHVDGSGAYEITISEWLHALGNMGPRLQTLAISWIRNPPGPLEQLPTVQMPSLTDIKLEPSPIFAASLFLDHLFPSPGCNIHMNMFAPSAPMQPDHISLATQVLSRYAESFLVHYNPNPWPLYIGFTTGYFHVKRRAQPIGTHYPCMTVHVGNGHSQSQDWSHALFLLSVLSSCNLTDVVRVELSFKNSVHNHPDVQGLLRALSTVEVLRIKGHQTLLGFVPQADTPTDAMAGTPIFPNLSRVRIDSHSFSDQEGQVPADKDAERSYELFFKWRSCIGSPVSILDLTQCQERIPLTKLDGLSGLMVRWHDESGIAQEYMCGSGNPNLLASWGNETA</sequence>
<reference evidence="1" key="1">
    <citation type="submission" date="2022-07" db="EMBL/GenBank/DDBJ databases">
        <title>Genome Sequence of Agrocybe chaxingu.</title>
        <authorList>
            <person name="Buettner E."/>
        </authorList>
    </citation>
    <scope>NUCLEOTIDE SEQUENCE</scope>
    <source>
        <strain evidence="1">MP-N11</strain>
    </source>
</reference>
<evidence type="ECO:0008006" key="3">
    <source>
        <dbReference type="Google" id="ProtNLM"/>
    </source>
</evidence>
<keyword evidence="2" id="KW-1185">Reference proteome</keyword>
<comment type="caution">
    <text evidence="1">The sequence shown here is derived from an EMBL/GenBank/DDBJ whole genome shotgun (WGS) entry which is preliminary data.</text>
</comment>
<accession>A0A9W8K7F7</accession>